<evidence type="ECO:0000313" key="4">
    <source>
        <dbReference type="EMBL" id="DAC74453.1"/>
    </source>
</evidence>
<reference evidence="4" key="4">
    <citation type="journal article" date="2016" name="Sci. Rep.">
        <title>Genomic epidemiology and global diversity of the emerging bacterial pathogen Elizabethkingia anophelis.</title>
        <authorList>
            <person name="Breurec S."/>
            <person name="Criscuolo A."/>
            <person name="Diancourt L."/>
            <person name="Rendueles O."/>
            <person name="Vandenbogaert M."/>
            <person name="Passet V."/>
            <person name="Caro V."/>
            <person name="Rocha E.P."/>
            <person name="Touchon M."/>
            <person name="Brisse S."/>
        </authorList>
    </citation>
    <scope>NUCLEOTIDE SEQUENCE</scope>
</reference>
<reference evidence="4" key="6">
    <citation type="journal article" date="2017" name="Nat. Commun.">
        <title>Evolutionary dynamics and genomic features of the Elizabethkingia anophelis 2015 to 2016 Wisconsin outbreak strain.</title>
        <authorList>
            <person name="Perrin A."/>
            <person name="Larsonneur E."/>
            <person name="Nicholson A.C."/>
            <person name="Edwards D.J."/>
            <person name="Gundlach K.M."/>
            <person name="Whitney A.M."/>
            <person name="Gulvik C.A."/>
            <person name="Bell M.E."/>
            <person name="Rendueles O."/>
            <person name="Cury J."/>
            <person name="Hugon P."/>
            <person name="Clermont D."/>
            <person name="Enouf V."/>
            <person name="Loparev V."/>
            <person name="Juieng P."/>
            <person name="Monson T."/>
            <person name="Warshauer D."/>
            <person name="Elbadawi L.I."/>
            <person name="Walters M.S."/>
            <person name="Crist M.B."/>
            <person name="Noble-Wang J."/>
            <person name="Borlaug G."/>
            <person name="Rocha E.P.C."/>
            <person name="Criscuolo A."/>
            <person name="Touchon M."/>
            <person name="Davis J.P."/>
            <person name="Holt K.E."/>
            <person name="McQuiston J.R."/>
            <person name="Brisse S."/>
        </authorList>
    </citation>
    <scope>NUCLEOTIDE SEQUENCE</scope>
</reference>
<evidence type="ECO:0000256" key="1">
    <source>
        <dbReference type="ARBA" id="ARBA00023125"/>
    </source>
</evidence>
<dbReference type="InterPro" id="IPR039420">
    <property type="entry name" value="WalR-like"/>
</dbReference>
<protein>
    <submittedName>
        <fullName evidence="4">Two component transcriptional regulator, LuxR family</fullName>
    </submittedName>
</protein>
<keyword evidence="1" id="KW-0238">DNA-binding</keyword>
<sequence length="135" mass="14798">MDIVIQIAVIDDNAQLRELSLQELKNAGFKLLFQADNEQQAIGKIESYGLPDVCIVEENLASAKLLLERYPDLKVLVSSTKDDKQNVADMLDAGVSGYVLKFADPDELVTAVKALAADKKYFSVGIAAIATEYFQ</sequence>
<accession>A0A455ZC75</accession>
<dbReference type="AlphaFoldDB" id="A0A455ZC75"/>
<reference evidence="4" key="1">
    <citation type="journal article" date="2014" name="Genome Biol. Evol.">
        <title>Comparative genomic analysis of malaria mosquito vector-associated novel pathogen Elizabethkingia anophelis.</title>
        <authorList>
            <person name="Teo J."/>
            <person name="Tan S.Y."/>
            <person name="Liu Y."/>
            <person name="Tay M."/>
            <person name="Ding Y."/>
            <person name="Li Y."/>
            <person name="Kjelleberg S."/>
            <person name="Givskov M."/>
            <person name="Lin R.T."/>
            <person name="Yang L."/>
        </authorList>
    </citation>
    <scope>NUCLEOTIDE SEQUENCE</scope>
</reference>
<dbReference type="PANTHER" id="PTHR43214">
    <property type="entry name" value="TWO-COMPONENT RESPONSE REGULATOR"/>
    <property type="match status" value="1"/>
</dbReference>
<dbReference type="SMART" id="SM00448">
    <property type="entry name" value="REC"/>
    <property type="match status" value="1"/>
</dbReference>
<dbReference type="Gene3D" id="3.40.50.2300">
    <property type="match status" value="1"/>
</dbReference>
<reference evidence="4" key="8">
    <citation type="journal article" date="2018" name="J. ISSAAS">
        <title>In Silico Identification of Three Types of Integrative and Conjugative Elements (ICEs) in Elizabethkingia anophelis Strains Isolated from Around the World.</title>
        <authorList>
            <person name="Xu J."/>
            <person name="Pei D."/>
            <person name="Nicholson A."/>
            <person name="Lan Y."/>
            <person name="Xia Q."/>
        </authorList>
    </citation>
    <scope>NUCLEOTIDE SEQUENCE</scope>
</reference>
<evidence type="ECO:0000259" key="3">
    <source>
        <dbReference type="PROSITE" id="PS50110"/>
    </source>
</evidence>
<dbReference type="RefSeq" id="WP_095439114.1">
    <property type="nucleotide sequence ID" value="NZ_CP023010.2"/>
</dbReference>
<dbReference type="GO" id="GO:0000160">
    <property type="term" value="P:phosphorelay signal transduction system"/>
    <property type="evidence" value="ECO:0007669"/>
    <property type="project" value="InterPro"/>
</dbReference>
<proteinExistence type="predicted"/>
<dbReference type="Pfam" id="PF00072">
    <property type="entry name" value="Response_reg"/>
    <property type="match status" value="1"/>
</dbReference>
<dbReference type="InterPro" id="IPR001789">
    <property type="entry name" value="Sig_transdc_resp-reg_receiver"/>
</dbReference>
<organism evidence="4">
    <name type="scientific">Elizabethkingia anophelis</name>
    <dbReference type="NCBI Taxonomy" id="1117645"/>
    <lineage>
        <taxon>Bacteria</taxon>
        <taxon>Pseudomonadati</taxon>
        <taxon>Bacteroidota</taxon>
        <taxon>Flavobacteriia</taxon>
        <taxon>Flavobacteriales</taxon>
        <taxon>Weeksellaceae</taxon>
        <taxon>Elizabethkingia</taxon>
    </lineage>
</organism>
<dbReference type="GO" id="GO:0003677">
    <property type="term" value="F:DNA binding"/>
    <property type="evidence" value="ECO:0007669"/>
    <property type="project" value="UniProtKB-KW"/>
</dbReference>
<reference evidence="4" key="2">
    <citation type="journal article" date="2014" name="PLoS ONE">
        <title>Insights from the genome annotation of Elizabethkingia anophelis from the malaria vector Anopheles gambiae.</title>
        <authorList>
            <person name="Kukutla P."/>
            <person name="Lindberg B.G."/>
            <person name="Pei D."/>
            <person name="Rayl M."/>
            <person name="Yu W."/>
            <person name="Steritz M."/>
            <person name="Faye I."/>
            <person name="Xu J."/>
        </authorList>
    </citation>
    <scope>NUCLEOTIDE SEQUENCE</scope>
</reference>
<dbReference type="InterPro" id="IPR011006">
    <property type="entry name" value="CheY-like_superfamily"/>
</dbReference>
<dbReference type="EMBL" id="BK010590">
    <property type="protein sequence ID" value="DAC74453.1"/>
    <property type="molecule type" value="Genomic_DNA"/>
</dbReference>
<name>A0A455ZC75_9FLAO</name>
<dbReference type="InterPro" id="IPR058245">
    <property type="entry name" value="NreC/VraR/RcsB-like_REC"/>
</dbReference>
<reference evidence="4" key="3">
    <citation type="journal article" date="2016" name="Genome Announc.">
        <title>Complete Genome Sequences of Four Strains from the 2015-2016 Elizabethkingia anophelis Outbreak.</title>
        <authorList>
            <person name="Nicholson A.C."/>
            <person name="Whitney A.M."/>
            <person name="Emery B.D."/>
            <person name="Bell M.E."/>
            <person name="Gartin J.T."/>
            <person name="Humrighouse B.W."/>
            <person name="Loparev V.N."/>
            <person name="Batra D."/>
            <person name="Sheth M."/>
            <person name="Rowe L.A."/>
            <person name="Juieng P."/>
            <person name="Knipe K."/>
            <person name="Gulvik C."/>
            <person name="McQuiston J.R."/>
        </authorList>
    </citation>
    <scope>NUCLEOTIDE SEQUENCE</scope>
</reference>
<reference evidence="4" key="7">
    <citation type="journal article" date="2017" name="Sci. Rep.">
        <title>Genomic features, phylogenetic relationships, and comparative genomics of Elizabethkingia anophelis strain EM361-97 isolated in Taiwan.</title>
        <authorList>
            <person name="Lin J.N."/>
            <person name="Lai C.H."/>
            <person name="Yang C.H."/>
            <person name="Huang Y.H."/>
            <person name="Lin H.H."/>
        </authorList>
    </citation>
    <scope>NUCLEOTIDE SEQUENCE</scope>
</reference>
<dbReference type="PANTHER" id="PTHR43214:SF43">
    <property type="entry name" value="TWO-COMPONENT RESPONSE REGULATOR"/>
    <property type="match status" value="1"/>
</dbReference>
<dbReference type="CDD" id="cd17535">
    <property type="entry name" value="REC_NarL-like"/>
    <property type="match status" value="1"/>
</dbReference>
<dbReference type="PROSITE" id="PS50110">
    <property type="entry name" value="RESPONSE_REGULATORY"/>
    <property type="match status" value="1"/>
</dbReference>
<dbReference type="SUPFAM" id="SSF52172">
    <property type="entry name" value="CheY-like"/>
    <property type="match status" value="1"/>
</dbReference>
<evidence type="ECO:0000256" key="2">
    <source>
        <dbReference type="PROSITE-ProRule" id="PRU00169"/>
    </source>
</evidence>
<feature type="domain" description="Response regulatory" evidence="3">
    <location>
        <begin position="6"/>
        <end position="116"/>
    </location>
</feature>
<reference evidence="4" key="5">
    <citation type="journal article" date="2017" name="Genome Announc.">
        <title>Complete Circularized Genome Sequences of Four Strains of Elizabethkingia anophelis, Including Two Novel Strains Isolated from Wild-Caught Anopheles sinensis.</title>
        <authorList>
            <person name="Pei D."/>
            <person name="Nicholson A.C."/>
            <person name="Jiang J."/>
            <person name="Chen H."/>
            <person name="Whitney A.M."/>
            <person name="Villarma A."/>
            <person name="Bell M."/>
            <person name="Humrighouse B."/>
            <person name="Rowe L.A."/>
            <person name="Sheth M."/>
            <person name="Batra D."/>
            <person name="Juieng P."/>
            <person name="Loparev V.N."/>
            <person name="McQuiston J.R."/>
            <person name="Lan Y."/>
            <person name="Ma Y."/>
            <person name="Xu J."/>
        </authorList>
    </citation>
    <scope>NUCLEOTIDE SEQUENCE</scope>
</reference>
<comment type="caution">
    <text evidence="2">Lacks conserved residue(s) required for the propagation of feature annotation.</text>
</comment>